<proteinExistence type="predicted"/>
<dbReference type="AlphaFoldDB" id="A0A1J0GD37"/>
<sequence>MKLSNFNFHPEIEVLDFVIFNEGFTSGFSIRMFCMTRDANEFSHDIKNDGDTYFSGGYDLLQQIEHIFSYDELEYYEKLGIDFYKEDSIELIKWFSEIWNKIIAGKINIPSYLCLHDDMRSFDLVNLRWILDDEKWI</sequence>
<dbReference type="Proteomes" id="UP000182569">
    <property type="component" value="Chromosome"/>
</dbReference>
<dbReference type="KEGG" id="ceu:A7L45_03920"/>
<keyword evidence="2" id="KW-1185">Reference proteome</keyword>
<evidence type="ECO:0000313" key="1">
    <source>
        <dbReference type="EMBL" id="APC39266.1"/>
    </source>
</evidence>
<accession>A0A1J0GD37</accession>
<dbReference type="EMBL" id="CP015756">
    <property type="protein sequence ID" value="APC39266.1"/>
    <property type="molecule type" value="Genomic_DNA"/>
</dbReference>
<reference evidence="2" key="1">
    <citation type="journal article" date="2016" name="Front. Microbiol.">
        <title>Complete Genome Sequence of Clostridium estertheticum DSM 8809, a Microbe Identified in Spoiled Vacuum Packed Beef.</title>
        <authorList>
            <person name="Yu Z."/>
            <person name="Gunn L."/>
            <person name="Brennan E."/>
            <person name="Reid R."/>
            <person name="Wall P.G."/>
            <person name="Gaora O.P."/>
            <person name="Hurley D."/>
            <person name="Bolton D."/>
            <person name="Fanning S."/>
        </authorList>
    </citation>
    <scope>NUCLEOTIDE SEQUENCE [LARGE SCALE GENOMIC DNA]</scope>
    <source>
        <strain evidence="2">DSM 8809</strain>
    </source>
</reference>
<organism evidence="1 2">
    <name type="scientific">Clostridium estertheticum subsp. estertheticum</name>
    <dbReference type="NCBI Taxonomy" id="1552"/>
    <lineage>
        <taxon>Bacteria</taxon>
        <taxon>Bacillati</taxon>
        <taxon>Bacillota</taxon>
        <taxon>Clostridia</taxon>
        <taxon>Eubacteriales</taxon>
        <taxon>Clostridiaceae</taxon>
        <taxon>Clostridium</taxon>
    </lineage>
</organism>
<evidence type="ECO:0000313" key="2">
    <source>
        <dbReference type="Proteomes" id="UP000182569"/>
    </source>
</evidence>
<protein>
    <submittedName>
        <fullName evidence="1">Uncharacterized protein</fullName>
    </submittedName>
</protein>
<name>A0A1J0GD37_9CLOT</name>
<gene>
    <name evidence="1" type="ORF">A7L45_03920</name>
</gene>